<gene>
    <name evidence="16" type="primary">gsiA</name>
    <name evidence="16" type="ORF">EV102420_02_05170</name>
</gene>
<sequence length="268" mass="29758">MSQPLLTVEHLSKTFSRRGHTVHAVQDVSFTLNAGETYALVGESGSGKSTTGRSILGLTPASGGRVEFAGHSLRDLNPRQWREMRRSIQMIFQDPLSTLDPKRTVGYSIEEPLIIHGEKDAALRKKAVAAMLTQVGLGAHDAGRYPHEFSGGQRQRIGIARALILRPKLIICDEPVSALDVSIQSQILNLLMDLQREYGLAYLFISHDLNVVRHIADRVGVMYQGRIVEEGPCLDLFARPQHEYTRYLLDAILPAHPSEKHALVKVRA</sequence>
<evidence type="ECO:0000256" key="9">
    <source>
        <dbReference type="ARBA" id="ARBA00023136"/>
    </source>
</evidence>
<evidence type="ECO:0000313" key="16">
    <source>
        <dbReference type="EMBL" id="GAL56912.1"/>
    </source>
</evidence>
<protein>
    <recommendedName>
        <fullName evidence="13">Glutathione import ATP-binding protein GsiA</fullName>
        <ecNumber evidence="12">7.4.2.10</ecNumber>
    </recommendedName>
</protein>
<reference evidence="16 17" key="1">
    <citation type="submission" date="2014-09" db="EMBL/GenBank/DDBJ databases">
        <title>Whole genome shotgun sequence of Escherichia vulneris NBRC 102420.</title>
        <authorList>
            <person name="Yoshida Y."/>
            <person name="Hosoyama A."/>
            <person name="Tsuchikane K."/>
            <person name="Ohji S."/>
            <person name="Ichikawa N."/>
            <person name="Kimura A."/>
            <person name="Yamazoe A."/>
            <person name="Ezaki T."/>
            <person name="Fujita N."/>
        </authorList>
    </citation>
    <scope>NUCLEOTIDE SEQUENCE [LARGE SCALE GENOMIC DNA]</scope>
    <source>
        <strain evidence="16 17">NBRC 102420</strain>
    </source>
</reference>
<keyword evidence="7 16" id="KW-0067">ATP-binding</keyword>
<dbReference type="eggNOG" id="COG4172">
    <property type="taxonomic scope" value="Bacteria"/>
</dbReference>
<feature type="domain" description="ABC transporter" evidence="15">
    <location>
        <begin position="6"/>
        <end position="249"/>
    </location>
</feature>
<keyword evidence="9" id="KW-0472">Membrane</keyword>
<dbReference type="GO" id="GO:0005886">
    <property type="term" value="C:plasma membrane"/>
    <property type="evidence" value="ECO:0007669"/>
    <property type="project" value="UniProtKB-SubCell"/>
</dbReference>
<dbReference type="InterPro" id="IPR003593">
    <property type="entry name" value="AAA+_ATPase"/>
</dbReference>
<dbReference type="RefSeq" id="WP_052512312.1">
    <property type="nucleotide sequence ID" value="NZ_BBMZ01000002.1"/>
</dbReference>
<comment type="similarity">
    <text evidence="11">Belongs to the ABC transporter superfamily. Glutathione importer (TC 3.A.1.5.11) family.</text>
</comment>
<dbReference type="FunFam" id="3.40.50.300:FF:000016">
    <property type="entry name" value="Oligopeptide ABC transporter ATP-binding component"/>
    <property type="match status" value="1"/>
</dbReference>
<dbReference type="OrthoDB" id="9784450at2"/>
<evidence type="ECO:0000256" key="8">
    <source>
        <dbReference type="ARBA" id="ARBA00022967"/>
    </source>
</evidence>
<dbReference type="GO" id="GO:0055085">
    <property type="term" value="P:transmembrane transport"/>
    <property type="evidence" value="ECO:0007669"/>
    <property type="project" value="UniProtKB-ARBA"/>
</dbReference>
<keyword evidence="4" id="KW-1003">Cell membrane</keyword>
<evidence type="ECO:0000256" key="3">
    <source>
        <dbReference type="ARBA" id="ARBA00022448"/>
    </source>
</evidence>
<evidence type="ECO:0000256" key="12">
    <source>
        <dbReference type="ARBA" id="ARBA00039050"/>
    </source>
</evidence>
<comment type="subunit">
    <text evidence="2">The complex is composed of two ATP-binding proteins (GsiA), two transmembrane proteins (GsiC and GsiD) and a solute-binding protein (GsiB).</text>
</comment>
<accession>A0A090VP78</accession>
<evidence type="ECO:0000259" key="15">
    <source>
        <dbReference type="PROSITE" id="PS50893"/>
    </source>
</evidence>
<evidence type="ECO:0000256" key="2">
    <source>
        <dbReference type="ARBA" id="ARBA00011469"/>
    </source>
</evidence>
<name>A0A090VP78_PSEVU</name>
<organism evidence="16 17">
    <name type="scientific">Pseudescherichia vulneris NBRC 102420</name>
    <dbReference type="NCBI Taxonomy" id="1115515"/>
    <lineage>
        <taxon>Bacteria</taxon>
        <taxon>Pseudomonadati</taxon>
        <taxon>Pseudomonadota</taxon>
        <taxon>Gammaproteobacteria</taxon>
        <taxon>Enterobacterales</taxon>
        <taxon>Enterobacteriaceae</taxon>
        <taxon>Pseudescherichia</taxon>
    </lineage>
</organism>
<dbReference type="PROSITE" id="PS50893">
    <property type="entry name" value="ABC_TRANSPORTER_2"/>
    <property type="match status" value="1"/>
</dbReference>
<dbReference type="Pfam" id="PF00005">
    <property type="entry name" value="ABC_tran"/>
    <property type="match status" value="1"/>
</dbReference>
<dbReference type="STRING" id="1115515.EV102420_02_05170"/>
<dbReference type="Gene3D" id="3.40.50.300">
    <property type="entry name" value="P-loop containing nucleotide triphosphate hydrolases"/>
    <property type="match status" value="1"/>
</dbReference>
<evidence type="ECO:0000256" key="5">
    <source>
        <dbReference type="ARBA" id="ARBA00022519"/>
    </source>
</evidence>
<evidence type="ECO:0000256" key="10">
    <source>
        <dbReference type="ARBA" id="ARBA00037530"/>
    </source>
</evidence>
<keyword evidence="5" id="KW-0997">Cell inner membrane</keyword>
<evidence type="ECO:0000313" key="17">
    <source>
        <dbReference type="Proteomes" id="UP000029462"/>
    </source>
</evidence>
<evidence type="ECO:0000256" key="14">
    <source>
        <dbReference type="ARBA" id="ARBA00047640"/>
    </source>
</evidence>
<comment type="caution">
    <text evidence="16">The sequence shown here is derived from an EMBL/GenBank/DDBJ whole genome shotgun (WGS) entry which is preliminary data.</text>
</comment>
<dbReference type="GO" id="GO:0016887">
    <property type="term" value="F:ATP hydrolysis activity"/>
    <property type="evidence" value="ECO:0007669"/>
    <property type="project" value="InterPro"/>
</dbReference>
<dbReference type="PROSITE" id="PS00211">
    <property type="entry name" value="ABC_TRANSPORTER_1"/>
    <property type="match status" value="1"/>
</dbReference>
<dbReference type="PANTHER" id="PTHR43776">
    <property type="entry name" value="TRANSPORT ATP-BINDING PROTEIN"/>
    <property type="match status" value="1"/>
</dbReference>
<evidence type="ECO:0000256" key="4">
    <source>
        <dbReference type="ARBA" id="ARBA00022475"/>
    </source>
</evidence>
<proteinExistence type="inferred from homology"/>
<keyword evidence="17" id="KW-1185">Reference proteome</keyword>
<dbReference type="GO" id="GO:0005524">
    <property type="term" value="F:ATP binding"/>
    <property type="evidence" value="ECO:0007669"/>
    <property type="project" value="UniProtKB-KW"/>
</dbReference>
<comment type="subcellular location">
    <subcellularLocation>
        <location evidence="1">Cell inner membrane</location>
        <topology evidence="1">Peripheral membrane protein</topology>
    </subcellularLocation>
</comment>
<dbReference type="PANTHER" id="PTHR43776:SF15">
    <property type="entry name" value="GLUTATHIONE IMPORT ATP-BINDING PROTEIN GSIA"/>
    <property type="match status" value="1"/>
</dbReference>
<dbReference type="InterPro" id="IPR003439">
    <property type="entry name" value="ABC_transporter-like_ATP-bd"/>
</dbReference>
<keyword evidence="3" id="KW-0813">Transport</keyword>
<keyword evidence="6" id="KW-0547">Nucleotide-binding</keyword>
<evidence type="ECO:0000256" key="11">
    <source>
        <dbReference type="ARBA" id="ARBA00038416"/>
    </source>
</evidence>
<dbReference type="CDD" id="cd03257">
    <property type="entry name" value="ABC_NikE_OppD_transporters"/>
    <property type="match status" value="1"/>
</dbReference>
<dbReference type="InterPro" id="IPR050319">
    <property type="entry name" value="ABC_transp_ATP-bind"/>
</dbReference>
<dbReference type="EMBL" id="BBMZ01000002">
    <property type="protein sequence ID" value="GAL56912.1"/>
    <property type="molecule type" value="Genomic_DNA"/>
</dbReference>
<comment type="function">
    <text evidence="10">Part of the ABC transporter complex GsiABCD involved in glutathione import. Responsible for energy coupling to the transport system.</text>
</comment>
<dbReference type="InterPro" id="IPR027417">
    <property type="entry name" value="P-loop_NTPase"/>
</dbReference>
<evidence type="ECO:0000256" key="6">
    <source>
        <dbReference type="ARBA" id="ARBA00022741"/>
    </source>
</evidence>
<evidence type="ECO:0000256" key="1">
    <source>
        <dbReference type="ARBA" id="ARBA00004417"/>
    </source>
</evidence>
<dbReference type="Proteomes" id="UP000029462">
    <property type="component" value="Unassembled WGS sequence"/>
</dbReference>
<dbReference type="InterPro" id="IPR017871">
    <property type="entry name" value="ABC_transporter-like_CS"/>
</dbReference>
<dbReference type="AlphaFoldDB" id="A0A090VP78"/>
<evidence type="ECO:0000256" key="7">
    <source>
        <dbReference type="ARBA" id="ARBA00022840"/>
    </source>
</evidence>
<dbReference type="EC" id="7.4.2.10" evidence="12"/>
<comment type="catalytic activity">
    <reaction evidence="14">
        <text>glutathione(out) + ATP + H2O = glutathione(in) + ADP + phosphate + H(+)</text>
        <dbReference type="Rhea" id="RHEA:29791"/>
        <dbReference type="ChEBI" id="CHEBI:15377"/>
        <dbReference type="ChEBI" id="CHEBI:15378"/>
        <dbReference type="ChEBI" id="CHEBI:30616"/>
        <dbReference type="ChEBI" id="CHEBI:43474"/>
        <dbReference type="ChEBI" id="CHEBI:57925"/>
        <dbReference type="ChEBI" id="CHEBI:456216"/>
        <dbReference type="EC" id="7.4.2.10"/>
    </reaction>
</comment>
<dbReference type="SUPFAM" id="SSF52540">
    <property type="entry name" value="P-loop containing nucleoside triphosphate hydrolases"/>
    <property type="match status" value="1"/>
</dbReference>
<dbReference type="SMART" id="SM00382">
    <property type="entry name" value="AAA"/>
    <property type="match status" value="1"/>
</dbReference>
<evidence type="ECO:0000256" key="13">
    <source>
        <dbReference type="ARBA" id="ARBA00041187"/>
    </source>
</evidence>
<keyword evidence="8" id="KW-1278">Translocase</keyword>